<dbReference type="InterPro" id="IPR003953">
    <property type="entry name" value="FAD-dep_OxRdtase_2_FAD-bd"/>
</dbReference>
<reference evidence="11" key="2">
    <citation type="submission" date="2016-12" db="EMBL/GenBank/DDBJ databases">
        <authorList>
            <person name="Gulvik C.A."/>
        </authorList>
    </citation>
    <scope>NUCLEOTIDE SEQUENCE [LARGE SCALE GENOMIC DNA]</scope>
    <source>
        <strain evidence="11">ATCC 51725</strain>
    </source>
</reference>
<keyword evidence="4 5" id="KW-0560">Oxidoreductase</keyword>
<dbReference type="SUPFAM" id="SSF56425">
    <property type="entry name" value="Succinate dehydrogenase/fumarate reductase flavoprotein, catalytic domain"/>
    <property type="match status" value="1"/>
</dbReference>
<reference evidence="8" key="1">
    <citation type="submission" date="2016-12" db="EMBL/GenBank/DDBJ databases">
        <authorList>
            <person name="Song W.-J."/>
            <person name="Kurnit D.M."/>
        </authorList>
    </citation>
    <scope>NUCLEOTIDE SEQUENCE [LARGE SCALE GENOMIC DNA]</scope>
    <source>
        <strain evidence="8">ATCC 51725</strain>
    </source>
</reference>
<proteinExistence type="inferred from homology"/>
<feature type="region of interest" description="Disordered" evidence="6">
    <location>
        <begin position="27"/>
        <end position="51"/>
    </location>
</feature>
<evidence type="ECO:0000313" key="12">
    <source>
        <dbReference type="Proteomes" id="UP000255213"/>
    </source>
</evidence>
<dbReference type="InterPro" id="IPR027477">
    <property type="entry name" value="Succ_DH/fumarate_Rdtase_cat_sf"/>
</dbReference>
<evidence type="ECO:0000313" key="8">
    <source>
        <dbReference type="EMBL" id="OLF49734.1"/>
    </source>
</evidence>
<protein>
    <submittedName>
        <fullName evidence="8">Flavocytochrome c</fullName>
    </submittedName>
    <submittedName>
        <fullName evidence="9">Fumarate reductase flavoprotein subunit</fullName>
        <ecNumber evidence="9">1.3.1.6</ecNumber>
    </submittedName>
</protein>
<dbReference type="NCBIfam" id="NF005064">
    <property type="entry name" value="PRK06481.1"/>
    <property type="match status" value="1"/>
</dbReference>
<dbReference type="NCBIfam" id="TIGR01813">
    <property type="entry name" value="flavo_cyto_c"/>
    <property type="match status" value="1"/>
</dbReference>
<evidence type="ECO:0000313" key="13">
    <source>
        <dbReference type="Proteomes" id="UP000297747"/>
    </source>
</evidence>
<comment type="similarity">
    <text evidence="5">Belongs to the FAD-dependent oxidoreductase 2 family. FRD/SDH subfamily.</text>
</comment>
<evidence type="ECO:0000259" key="7">
    <source>
        <dbReference type="Pfam" id="PF00890"/>
    </source>
</evidence>
<dbReference type="AlphaFoldDB" id="A0A1Q8ED45"/>
<dbReference type="EMBL" id="SPQA01000003">
    <property type="protein sequence ID" value="TFU31647.1"/>
    <property type="molecule type" value="Genomic_DNA"/>
</dbReference>
<name>A0A1Q8ED45_STRAI</name>
<dbReference type="PRINTS" id="PR00368">
    <property type="entry name" value="FADPNR"/>
</dbReference>
<dbReference type="InterPro" id="IPR050315">
    <property type="entry name" value="FAD-oxidoreductase_2"/>
</dbReference>
<evidence type="ECO:0000313" key="10">
    <source>
        <dbReference type="EMBL" id="TFU31647.1"/>
    </source>
</evidence>
<comment type="cofactor">
    <cofactor evidence="1">
        <name>FAD</name>
        <dbReference type="ChEBI" id="CHEBI:57692"/>
    </cofactor>
</comment>
<keyword evidence="3 5" id="KW-0274">FAD</keyword>
<dbReference type="PANTHER" id="PTHR43400">
    <property type="entry name" value="FUMARATE REDUCTASE"/>
    <property type="match status" value="1"/>
</dbReference>
<dbReference type="Proteomes" id="UP000297747">
    <property type="component" value="Unassembled WGS sequence"/>
</dbReference>
<evidence type="ECO:0000256" key="4">
    <source>
        <dbReference type="ARBA" id="ARBA00023002"/>
    </source>
</evidence>
<dbReference type="InterPro" id="IPR036188">
    <property type="entry name" value="FAD/NAD-bd_sf"/>
</dbReference>
<dbReference type="PROSITE" id="PS51257">
    <property type="entry name" value="PROKAR_LIPOPROTEIN"/>
    <property type="match status" value="1"/>
</dbReference>
<dbReference type="RefSeq" id="WP_075099231.1">
    <property type="nucleotide sequence ID" value="NZ_CAKOCW010000006.1"/>
</dbReference>
<dbReference type="EMBL" id="MSJL01000021">
    <property type="protein sequence ID" value="OLF49734.1"/>
    <property type="molecule type" value="Genomic_DNA"/>
</dbReference>
<keyword evidence="5" id="KW-0732">Signal</keyword>
<dbReference type="Proteomes" id="UP000255213">
    <property type="component" value="Unassembled WGS sequence"/>
</dbReference>
<dbReference type="EMBL" id="UHEN01000001">
    <property type="protein sequence ID" value="SUN05999.1"/>
    <property type="molecule type" value="Genomic_DNA"/>
</dbReference>
<evidence type="ECO:0000313" key="9">
    <source>
        <dbReference type="EMBL" id="SUN05999.1"/>
    </source>
</evidence>
<accession>A0A1Q8ED45</accession>
<reference evidence="10 13" key="4">
    <citation type="submission" date="2019-03" db="EMBL/GenBank/DDBJ databases">
        <title>Diversity of the mouse oral microbiome.</title>
        <authorList>
            <person name="Joseph S."/>
            <person name="Aduse-Opoku J."/>
            <person name="Curtis M."/>
            <person name="Wade W."/>
            <person name="Hashim A."/>
        </authorList>
    </citation>
    <scope>NUCLEOTIDE SEQUENCE [LARGE SCALE GENOMIC DNA]</scope>
    <source>
        <strain evidence="10 13">HT4</strain>
    </source>
</reference>
<evidence type="ECO:0000256" key="3">
    <source>
        <dbReference type="ARBA" id="ARBA00022827"/>
    </source>
</evidence>
<feature type="chain" id="PRO_5044514333" evidence="5">
    <location>
        <begin position="22"/>
        <end position="505"/>
    </location>
</feature>
<evidence type="ECO:0000256" key="5">
    <source>
        <dbReference type="RuleBase" id="RU366062"/>
    </source>
</evidence>
<feature type="signal peptide" evidence="5">
    <location>
        <begin position="1"/>
        <end position="21"/>
    </location>
</feature>
<dbReference type="GO" id="GO:0010181">
    <property type="term" value="F:FMN binding"/>
    <property type="evidence" value="ECO:0007669"/>
    <property type="project" value="InterPro"/>
</dbReference>
<dbReference type="EC" id="1.3.1.6" evidence="9"/>
<evidence type="ECO:0000256" key="6">
    <source>
        <dbReference type="SAM" id="MobiDB-lite"/>
    </source>
</evidence>
<feature type="domain" description="FAD-dependent oxidoreductase 2 FAD-binding" evidence="7">
    <location>
        <begin position="64"/>
        <end position="485"/>
    </location>
</feature>
<keyword evidence="11" id="KW-1185">Reference proteome</keyword>
<dbReference type="FunFam" id="3.90.700.10:FF:000007">
    <property type="entry name" value="NADH-dependent fumarate reductase"/>
    <property type="match status" value="1"/>
</dbReference>
<feature type="compositionally biased region" description="Low complexity" evidence="6">
    <location>
        <begin position="27"/>
        <end position="39"/>
    </location>
</feature>
<reference evidence="9 12" key="3">
    <citation type="submission" date="2018-06" db="EMBL/GenBank/DDBJ databases">
        <authorList>
            <consortium name="Pathogen Informatics"/>
            <person name="Doyle S."/>
        </authorList>
    </citation>
    <scope>NUCLEOTIDE SEQUENCE [LARGE SCALE GENOMIC DNA]</scope>
    <source>
        <strain evidence="9 12">NCTC12957</strain>
    </source>
</reference>
<evidence type="ECO:0000256" key="1">
    <source>
        <dbReference type="ARBA" id="ARBA00001974"/>
    </source>
</evidence>
<keyword evidence="2 5" id="KW-0285">Flavoprotein</keyword>
<dbReference type="SUPFAM" id="SSF51905">
    <property type="entry name" value="FAD/NAD(P)-binding domain"/>
    <property type="match status" value="1"/>
</dbReference>
<dbReference type="GO" id="GO:0033765">
    <property type="term" value="F:steroid dehydrogenase activity, acting on the CH-CH group of donors"/>
    <property type="evidence" value="ECO:0007669"/>
    <property type="project" value="UniProtKB-ARBA"/>
</dbReference>
<sequence>MRKKVWLGALLSLLAAVFLIACGSKSTNTAASSSTPASSSKEEAVSGASEKVYTDPAELKDSYDVVVIGSGGAGMAAAVSAHDAGASVAVLEKMGEVGGNTAKSSAGMNASQTKFQDQEGIKDSNDKFYEETLKGGGGANDPELLRYLVDNSAAAIDWLDGMGITLSNITTTGGMSEKRTHRPADGSAVGGYLVTGLYHNLVERKIPMFVKADVTNLEEKDGKISGVEVTIDGKTKKVAAKAVVIATGGFGADLEKVAQLNPKLKGYVTTNQSGSTGDGIALAEAKGAATVDMEQIQIHPTVEQEKSYLITEAIRGEGAILVNSKGERFFNELETRDKVSAAINGLEPNYAYVVFDSALKDRVKAIAQYEKKGLVKSGETVADLAKEIDVPADALQTTLDTWNKAVADKNDAAFGRSSGMDHALDAAPYYAIKIAPGVHHTMGGLKINTNTEVLNKEGQAIPGLYAAGEVTGGVHGKNRIGGNAVADIIVFGRQAGEQSAKFVKK</sequence>
<evidence type="ECO:0000313" key="11">
    <source>
        <dbReference type="Proteomes" id="UP000186437"/>
    </source>
</evidence>
<dbReference type="Gene3D" id="3.50.50.60">
    <property type="entry name" value="FAD/NAD(P)-binding domain"/>
    <property type="match status" value="1"/>
</dbReference>
<evidence type="ECO:0000256" key="2">
    <source>
        <dbReference type="ARBA" id="ARBA00022630"/>
    </source>
</evidence>
<dbReference type="Pfam" id="PF00890">
    <property type="entry name" value="FAD_binding_2"/>
    <property type="match status" value="1"/>
</dbReference>
<dbReference type="Proteomes" id="UP000186437">
    <property type="component" value="Unassembled WGS sequence"/>
</dbReference>
<gene>
    <name evidence="8" type="ORF">BU200_05555</name>
    <name evidence="10" type="ORF">E4U01_01510</name>
    <name evidence="9" type="ORF">NCTC12957_00367</name>
</gene>
<dbReference type="PANTHER" id="PTHR43400:SF7">
    <property type="entry name" value="FAD-DEPENDENT OXIDOREDUCTASE 2 FAD BINDING DOMAIN-CONTAINING PROTEIN"/>
    <property type="match status" value="1"/>
</dbReference>
<dbReference type="OrthoDB" id="9806724at2"/>
<dbReference type="InterPro" id="IPR010960">
    <property type="entry name" value="Flavocytochrome_c"/>
</dbReference>
<dbReference type="Gene3D" id="3.90.700.10">
    <property type="entry name" value="Succinate dehydrogenase/fumarate reductase flavoprotein, catalytic domain"/>
    <property type="match status" value="1"/>
</dbReference>
<organism evidence="8 11">
    <name type="scientific">Streptococcus acidominimus</name>
    <dbReference type="NCBI Taxonomy" id="1326"/>
    <lineage>
        <taxon>Bacteria</taxon>
        <taxon>Bacillati</taxon>
        <taxon>Bacillota</taxon>
        <taxon>Bacilli</taxon>
        <taxon>Lactobacillales</taxon>
        <taxon>Streptococcaceae</taxon>
        <taxon>Streptococcus</taxon>
    </lineage>
</organism>
<dbReference type="GO" id="GO:0016156">
    <property type="term" value="F:fumarate reductase (NADH) activity"/>
    <property type="evidence" value="ECO:0007669"/>
    <property type="project" value="UniProtKB-EC"/>
</dbReference>